<proteinExistence type="predicted"/>
<evidence type="ECO:0000256" key="1">
    <source>
        <dbReference type="SAM" id="MobiDB-lite"/>
    </source>
</evidence>
<keyword evidence="3" id="KW-1185">Reference proteome</keyword>
<evidence type="ECO:0000313" key="2">
    <source>
        <dbReference type="EMBL" id="KAF7195164.1"/>
    </source>
</evidence>
<sequence length="230" mass="25756">MENTASDDWPSEGDLIIASTDLICRYCQRNGKKKEYTAGYRLREHVQRAHAHPNGDYATVTVKSKIVQDVRPPSPKRRRLRSPPEEPAAQVATDATNDATTGGEQQQLDQVPRRPAWAPPPPSSNRVFAPLSSDTSPDITCACGEVHTWPDDGTLLPCDQERICRYCLADTFASILYQGAKSLKKHVIAEHLGFGSGNKYERVAWEEPEHRARYEEYKRLTGGLMGLPWP</sequence>
<evidence type="ECO:0000313" key="3">
    <source>
        <dbReference type="Proteomes" id="UP000660729"/>
    </source>
</evidence>
<reference evidence="2" key="1">
    <citation type="submission" date="2020-04" db="EMBL/GenBank/DDBJ databases">
        <title>Draft genome resource of the tomato pathogen Pseudocercospora fuligena.</title>
        <authorList>
            <person name="Zaccaron A."/>
        </authorList>
    </citation>
    <scope>NUCLEOTIDE SEQUENCE</scope>
    <source>
        <strain evidence="2">PF001</strain>
    </source>
</reference>
<feature type="region of interest" description="Disordered" evidence="1">
    <location>
        <begin position="68"/>
        <end position="126"/>
    </location>
</feature>
<dbReference type="EMBL" id="JABCIY010000041">
    <property type="protein sequence ID" value="KAF7195164.1"/>
    <property type="molecule type" value="Genomic_DNA"/>
</dbReference>
<dbReference type="Proteomes" id="UP000660729">
    <property type="component" value="Unassembled WGS sequence"/>
</dbReference>
<organism evidence="2 3">
    <name type="scientific">Pseudocercospora fuligena</name>
    <dbReference type="NCBI Taxonomy" id="685502"/>
    <lineage>
        <taxon>Eukaryota</taxon>
        <taxon>Fungi</taxon>
        <taxon>Dikarya</taxon>
        <taxon>Ascomycota</taxon>
        <taxon>Pezizomycotina</taxon>
        <taxon>Dothideomycetes</taxon>
        <taxon>Dothideomycetidae</taxon>
        <taxon>Mycosphaerellales</taxon>
        <taxon>Mycosphaerellaceae</taxon>
        <taxon>Pseudocercospora</taxon>
    </lineage>
</organism>
<evidence type="ECO:0008006" key="4">
    <source>
        <dbReference type="Google" id="ProtNLM"/>
    </source>
</evidence>
<gene>
    <name evidence="2" type="ORF">HII31_03370</name>
</gene>
<protein>
    <recommendedName>
        <fullName evidence="4">BED-type domain-containing protein</fullName>
    </recommendedName>
</protein>
<feature type="compositionally biased region" description="Low complexity" evidence="1">
    <location>
        <begin position="87"/>
        <end position="101"/>
    </location>
</feature>
<name>A0A8H6VNZ2_9PEZI</name>
<comment type="caution">
    <text evidence="2">The sequence shown here is derived from an EMBL/GenBank/DDBJ whole genome shotgun (WGS) entry which is preliminary data.</text>
</comment>
<accession>A0A8H6VNZ2</accession>
<dbReference type="AlphaFoldDB" id="A0A8H6VNZ2"/>